<comment type="caution">
    <text evidence="1">The sequence shown here is derived from an EMBL/GenBank/DDBJ whole genome shotgun (WGS) entry which is preliminary data.</text>
</comment>
<gene>
    <name evidence="1" type="ORF">NDU88_007188</name>
</gene>
<dbReference type="Proteomes" id="UP001066276">
    <property type="component" value="Chromosome 8"/>
</dbReference>
<accession>A0AAV7NV91</accession>
<name>A0AAV7NV91_PLEWA</name>
<dbReference type="EMBL" id="JANPWB010000012">
    <property type="protein sequence ID" value="KAJ1119002.1"/>
    <property type="molecule type" value="Genomic_DNA"/>
</dbReference>
<proteinExistence type="predicted"/>
<sequence>MFAGAAPGALRPGWASPEWRSLCSGVSRVPYACIHPAIYGTLSLPSLTRGVLGSQSVFWGAPAPTNKYFCRRLAIWQRLRGVQAGSVFRRTEAPLQCL</sequence>
<keyword evidence="2" id="KW-1185">Reference proteome</keyword>
<evidence type="ECO:0000313" key="2">
    <source>
        <dbReference type="Proteomes" id="UP001066276"/>
    </source>
</evidence>
<evidence type="ECO:0000313" key="1">
    <source>
        <dbReference type="EMBL" id="KAJ1119002.1"/>
    </source>
</evidence>
<organism evidence="1 2">
    <name type="scientific">Pleurodeles waltl</name>
    <name type="common">Iberian ribbed newt</name>
    <dbReference type="NCBI Taxonomy" id="8319"/>
    <lineage>
        <taxon>Eukaryota</taxon>
        <taxon>Metazoa</taxon>
        <taxon>Chordata</taxon>
        <taxon>Craniata</taxon>
        <taxon>Vertebrata</taxon>
        <taxon>Euteleostomi</taxon>
        <taxon>Amphibia</taxon>
        <taxon>Batrachia</taxon>
        <taxon>Caudata</taxon>
        <taxon>Salamandroidea</taxon>
        <taxon>Salamandridae</taxon>
        <taxon>Pleurodelinae</taxon>
        <taxon>Pleurodeles</taxon>
    </lineage>
</organism>
<reference evidence="1" key="1">
    <citation type="journal article" date="2022" name="bioRxiv">
        <title>Sequencing and chromosome-scale assembly of the giantPleurodeles waltlgenome.</title>
        <authorList>
            <person name="Brown T."/>
            <person name="Elewa A."/>
            <person name="Iarovenko S."/>
            <person name="Subramanian E."/>
            <person name="Araus A.J."/>
            <person name="Petzold A."/>
            <person name="Susuki M."/>
            <person name="Suzuki K.-i.T."/>
            <person name="Hayashi T."/>
            <person name="Toyoda A."/>
            <person name="Oliveira C."/>
            <person name="Osipova E."/>
            <person name="Leigh N.D."/>
            <person name="Simon A."/>
            <person name="Yun M.H."/>
        </authorList>
    </citation>
    <scope>NUCLEOTIDE SEQUENCE</scope>
    <source>
        <strain evidence="1">20211129_DDA</strain>
        <tissue evidence="1">Liver</tissue>
    </source>
</reference>
<protein>
    <submittedName>
        <fullName evidence="1">Uncharacterized protein</fullName>
    </submittedName>
</protein>
<dbReference type="AlphaFoldDB" id="A0AAV7NV91"/>